<accession>A0ABR5ALE4</accession>
<dbReference type="InterPro" id="IPR050194">
    <property type="entry name" value="Glycosyltransferase_grp1"/>
</dbReference>
<dbReference type="InterPro" id="IPR028098">
    <property type="entry name" value="Glyco_trans_4-like_N"/>
</dbReference>
<dbReference type="PANTHER" id="PTHR45947:SF3">
    <property type="entry name" value="SULFOQUINOVOSYL TRANSFERASE SQD2"/>
    <property type="match status" value="1"/>
</dbReference>
<protein>
    <submittedName>
        <fullName evidence="3">Group 1 glycosyl transferase</fullName>
    </submittedName>
</protein>
<feature type="domain" description="Glycosyl transferase family 1" evidence="1">
    <location>
        <begin position="217"/>
        <end position="377"/>
    </location>
</feature>
<proteinExistence type="predicted"/>
<dbReference type="SUPFAM" id="SSF53756">
    <property type="entry name" value="UDP-Glycosyltransferase/glycogen phosphorylase"/>
    <property type="match status" value="1"/>
</dbReference>
<keyword evidence="3" id="KW-0808">Transferase</keyword>
<evidence type="ECO:0000313" key="3">
    <source>
        <dbReference type="EMBL" id="KIL41613.1"/>
    </source>
</evidence>
<dbReference type="Pfam" id="PF13439">
    <property type="entry name" value="Glyco_transf_4"/>
    <property type="match status" value="1"/>
</dbReference>
<dbReference type="InterPro" id="IPR001296">
    <property type="entry name" value="Glyco_trans_1"/>
</dbReference>
<dbReference type="GO" id="GO:0016740">
    <property type="term" value="F:transferase activity"/>
    <property type="evidence" value="ECO:0007669"/>
    <property type="project" value="UniProtKB-KW"/>
</dbReference>
<dbReference type="Gene3D" id="3.40.50.2000">
    <property type="entry name" value="Glycogen Phosphorylase B"/>
    <property type="match status" value="2"/>
</dbReference>
<organism evidence="3 4">
    <name type="scientific">Gordoniibacillus kamchatkensis</name>
    <dbReference type="NCBI Taxonomy" id="1590651"/>
    <lineage>
        <taxon>Bacteria</taxon>
        <taxon>Bacillati</taxon>
        <taxon>Bacillota</taxon>
        <taxon>Bacilli</taxon>
        <taxon>Bacillales</taxon>
        <taxon>Paenibacillaceae</taxon>
        <taxon>Gordoniibacillus</taxon>
    </lineage>
</organism>
<evidence type="ECO:0000259" key="2">
    <source>
        <dbReference type="Pfam" id="PF13439"/>
    </source>
</evidence>
<gene>
    <name evidence="3" type="ORF">SD70_05635</name>
</gene>
<sequence length="405" mass="46171">MNILLASYFYLPHVGGLWTYADILQRSLRKLGHQVDIFGHAPGMQKYYMVNTGKSIDKSKIKDPIYDNLIKYFAQQRSDIAEWIRWREIERYSYEAAAVYFGLEKYDLIHAQDIVSTRALWRVKPKHTPMISTIHGCLATEYIHSGEVKHKQSQEWSYAWTEEHFGATSSQLTIVPTQWLKNLLSTEFYVPDHQVRVIPYGMDISNFLAKAEKGHVLDVPSSKKLLVCPARLVPVKGHKTLLEALALLKKERNDWVCWLLGDGKLRAELVMEARRLNLQNDVIFMGDRNDVASILKSAHVMVLPSLQDNQPFSVMEAQISGKAVVVSDAGGIPEMVTHGETGLIFPRGDSVMLYTHLKTLLDDDFLRLRMGKNAKKWGSLHWSLDKMVSETLQIYDQIAGSTIVQ</sequence>
<reference evidence="3 4" key="1">
    <citation type="submission" date="2014-12" db="EMBL/GenBank/DDBJ databases">
        <title>Draft genome sequence of Paenibacillus kamchatkensis strain B-2647.</title>
        <authorList>
            <person name="Karlyshev A.V."/>
            <person name="Kudryashova E.B."/>
        </authorList>
    </citation>
    <scope>NUCLEOTIDE SEQUENCE [LARGE SCALE GENOMIC DNA]</scope>
    <source>
        <strain evidence="3 4">VKM B-2647</strain>
    </source>
</reference>
<dbReference type="RefSeq" id="WP_041046440.1">
    <property type="nucleotide sequence ID" value="NZ_JXAK01000007.1"/>
</dbReference>
<evidence type="ECO:0000313" key="4">
    <source>
        <dbReference type="Proteomes" id="UP000031967"/>
    </source>
</evidence>
<comment type="caution">
    <text evidence="3">The sequence shown here is derived from an EMBL/GenBank/DDBJ whole genome shotgun (WGS) entry which is preliminary data.</text>
</comment>
<dbReference type="PANTHER" id="PTHR45947">
    <property type="entry name" value="SULFOQUINOVOSYL TRANSFERASE SQD2"/>
    <property type="match status" value="1"/>
</dbReference>
<dbReference type="Proteomes" id="UP000031967">
    <property type="component" value="Unassembled WGS sequence"/>
</dbReference>
<evidence type="ECO:0000259" key="1">
    <source>
        <dbReference type="Pfam" id="PF00534"/>
    </source>
</evidence>
<dbReference type="EMBL" id="JXAK01000007">
    <property type="protein sequence ID" value="KIL41613.1"/>
    <property type="molecule type" value="Genomic_DNA"/>
</dbReference>
<feature type="domain" description="Glycosyltransferase subfamily 4-like N-terminal" evidence="2">
    <location>
        <begin position="14"/>
        <end position="205"/>
    </location>
</feature>
<keyword evidence="4" id="KW-1185">Reference proteome</keyword>
<dbReference type="CDD" id="cd03801">
    <property type="entry name" value="GT4_PimA-like"/>
    <property type="match status" value="1"/>
</dbReference>
<name>A0ABR5ALE4_9BACL</name>
<dbReference type="Pfam" id="PF00534">
    <property type="entry name" value="Glycos_transf_1"/>
    <property type="match status" value="1"/>
</dbReference>